<sequence>MRQAICIKFPATLSSNMQKLILLDSSAGNKFMGRPPKSSRVCTNVRVNGRNLKFIGTFDNLKQLLRSLRCIS</sequence>
<dbReference type="Proteomes" id="UP001058120">
    <property type="component" value="Chromosome"/>
</dbReference>
<protein>
    <submittedName>
        <fullName evidence="1">Uncharacterized protein</fullName>
    </submittedName>
</protein>
<evidence type="ECO:0000313" key="1">
    <source>
        <dbReference type="EMBL" id="UWX06374.1"/>
    </source>
</evidence>
<gene>
    <name evidence="1" type="ORF">JBF11_03415</name>
</gene>
<reference evidence="1" key="1">
    <citation type="submission" date="2020-12" db="EMBL/GenBank/DDBJ databases">
        <title>Taurinivorans muris gen. nov., sp. nov., fundamental and realized metabolic niche of a ubiquitous sulfidogenic bacterium in the murine intestine.</title>
        <authorList>
            <person name="Ye H."/>
            <person name="Hanson B.T."/>
            <person name="Loy A."/>
        </authorList>
    </citation>
    <scope>NUCLEOTIDE SEQUENCE</scope>
    <source>
        <strain evidence="1">LT0009</strain>
    </source>
</reference>
<evidence type="ECO:0000313" key="2">
    <source>
        <dbReference type="Proteomes" id="UP001058120"/>
    </source>
</evidence>
<accession>A0ABY5Y2F5</accession>
<dbReference type="RefSeq" id="WP_334315979.1">
    <property type="nucleotide sequence ID" value="NZ_CP065938.1"/>
</dbReference>
<organism evidence="1 2">
    <name type="scientific">Taurinivorans muris</name>
    <dbReference type="NCBI Taxonomy" id="2787751"/>
    <lineage>
        <taxon>Bacteria</taxon>
        <taxon>Pseudomonadati</taxon>
        <taxon>Thermodesulfobacteriota</taxon>
        <taxon>Desulfovibrionia</taxon>
        <taxon>Desulfovibrionales</taxon>
        <taxon>Desulfovibrionaceae</taxon>
        <taxon>Taurinivorans</taxon>
    </lineage>
</organism>
<dbReference type="EMBL" id="CP065938">
    <property type="protein sequence ID" value="UWX06374.1"/>
    <property type="molecule type" value="Genomic_DNA"/>
</dbReference>
<proteinExistence type="predicted"/>
<name>A0ABY5Y2F5_9BACT</name>
<keyword evidence="2" id="KW-1185">Reference proteome</keyword>